<dbReference type="InterPro" id="IPR014729">
    <property type="entry name" value="Rossmann-like_a/b/a_fold"/>
</dbReference>
<dbReference type="SUPFAM" id="SSF52402">
    <property type="entry name" value="Adenine nucleotide alpha hydrolases-like"/>
    <property type="match status" value="1"/>
</dbReference>
<dbReference type="InterPro" id="IPR006016">
    <property type="entry name" value="UspA"/>
</dbReference>
<proteinExistence type="predicted"/>
<dbReference type="Gene3D" id="3.40.50.620">
    <property type="entry name" value="HUPs"/>
    <property type="match status" value="1"/>
</dbReference>
<comment type="caution">
    <text evidence="2">The sequence shown here is derived from an EMBL/GenBank/DDBJ whole genome shotgun (WGS) entry which is preliminary data.</text>
</comment>
<sequence>MDRYLVVADDSDAARELGSHAVELAEAFGIELVFARFVDRDNYQTRLQEAASLGRNIESIEAAERHAEEIAEEFAAEVVGDRDVSYRSAGIVDAMPEVISEFAHEEECDQVFIAGKQRSPTGKAIFGDRAQHVILNFDGFVTVNKTD</sequence>
<organism evidence="2 3">
    <name type="scientific">Natronomonas aquatica</name>
    <dbReference type="NCBI Taxonomy" id="2841590"/>
    <lineage>
        <taxon>Archaea</taxon>
        <taxon>Methanobacteriati</taxon>
        <taxon>Methanobacteriota</taxon>
        <taxon>Stenosarchaea group</taxon>
        <taxon>Halobacteria</taxon>
        <taxon>Halobacteriales</taxon>
        <taxon>Natronomonadaceae</taxon>
        <taxon>Natronomonas</taxon>
    </lineage>
</organism>
<evidence type="ECO:0000259" key="1">
    <source>
        <dbReference type="Pfam" id="PF00582"/>
    </source>
</evidence>
<reference evidence="2" key="1">
    <citation type="journal article" date="2023" name="Front. Microbiol.">
        <title>Genomic-based phylogenetic and metabolic analyses of the genus Natronomonas, and description of Natronomonas aquatica sp. nov.</title>
        <authorList>
            <person name="Garcia-Roldan A."/>
            <person name="Duran-Viseras A."/>
            <person name="de la Haba R.R."/>
            <person name="Corral P."/>
            <person name="Sanchez-Porro C."/>
            <person name="Ventosa A."/>
        </authorList>
    </citation>
    <scope>NUCLEOTIDE SEQUENCE</scope>
    <source>
        <strain evidence="2">F2-12</strain>
    </source>
</reference>
<accession>A0A9R1D5P6</accession>
<dbReference type="RefSeq" id="WP_256028024.1">
    <property type="nucleotide sequence ID" value="NZ_JAHLKM010000001.1"/>
</dbReference>
<name>A0A9R1D5P6_9EURY</name>
<feature type="domain" description="UspA" evidence="1">
    <location>
        <begin position="2"/>
        <end position="138"/>
    </location>
</feature>
<keyword evidence="3" id="KW-1185">Reference proteome</keyword>
<gene>
    <name evidence="2" type="ORF">KM295_01120</name>
</gene>
<dbReference type="Proteomes" id="UP001139494">
    <property type="component" value="Unassembled WGS sequence"/>
</dbReference>
<evidence type="ECO:0000313" key="3">
    <source>
        <dbReference type="Proteomes" id="UP001139494"/>
    </source>
</evidence>
<dbReference type="EMBL" id="JAHLKM010000001">
    <property type="protein sequence ID" value="MCQ4332107.1"/>
    <property type="molecule type" value="Genomic_DNA"/>
</dbReference>
<dbReference type="Pfam" id="PF00582">
    <property type="entry name" value="Usp"/>
    <property type="match status" value="1"/>
</dbReference>
<evidence type="ECO:0000313" key="2">
    <source>
        <dbReference type="EMBL" id="MCQ4332107.1"/>
    </source>
</evidence>
<dbReference type="AlphaFoldDB" id="A0A9R1D5P6"/>
<protein>
    <submittedName>
        <fullName evidence="2">Universal stress protein</fullName>
    </submittedName>
</protein>